<evidence type="ECO:0000313" key="6">
    <source>
        <dbReference type="Proteomes" id="UP000257706"/>
    </source>
</evidence>
<evidence type="ECO:0008006" key="7">
    <source>
        <dbReference type="Google" id="ProtNLM"/>
    </source>
</evidence>
<feature type="compositionally biased region" description="Polar residues" evidence="3">
    <location>
        <begin position="7"/>
        <end position="20"/>
    </location>
</feature>
<sequence>MIPRFSASASERGSEPMTSKIGQRLRGVALAAGLALTSASLLAAGPAAAQQKPLSVAVVDVQKVMEETSAAKSLQEQLGKVRAGFRDGIAKDEEALRKEQEDLQKQRSLLSPEAFQKRREEFERKYGEMQKAVAERRRSFDETSARAQMAIDQAFLQVLANLAEERGYTLVLPRQTTILVDNSLDVTDEIIQRMNKSVPKLDLPKAQAPKK</sequence>
<dbReference type="GO" id="GO:0051082">
    <property type="term" value="F:unfolded protein binding"/>
    <property type="evidence" value="ECO:0007669"/>
    <property type="project" value="InterPro"/>
</dbReference>
<reference evidence="5 6" key="1">
    <citation type="journal article" date="2018" name="Nat. Biotechnol.">
        <title>A standardized bacterial taxonomy based on genome phylogeny substantially revises the tree of life.</title>
        <authorList>
            <person name="Parks D.H."/>
            <person name="Chuvochina M."/>
            <person name="Waite D.W."/>
            <person name="Rinke C."/>
            <person name="Skarshewski A."/>
            <person name="Chaumeil P.A."/>
            <person name="Hugenholtz P."/>
        </authorList>
    </citation>
    <scope>NUCLEOTIDE SEQUENCE [LARGE SCALE GENOMIC DNA]</scope>
    <source>
        <strain evidence="5">UBA8739</strain>
    </source>
</reference>
<dbReference type="InterPro" id="IPR005632">
    <property type="entry name" value="Chaperone_Skp"/>
</dbReference>
<comment type="caution">
    <text evidence="5">The sequence shown here is derived from an EMBL/GenBank/DDBJ whole genome shotgun (WGS) entry which is preliminary data.</text>
</comment>
<comment type="similarity">
    <text evidence="1">Belongs to the Skp family.</text>
</comment>
<dbReference type="Proteomes" id="UP000257706">
    <property type="component" value="Unassembled WGS sequence"/>
</dbReference>
<evidence type="ECO:0000256" key="3">
    <source>
        <dbReference type="SAM" id="MobiDB-lite"/>
    </source>
</evidence>
<dbReference type="Gene3D" id="3.30.910.20">
    <property type="entry name" value="Skp domain"/>
    <property type="match status" value="1"/>
</dbReference>
<organism evidence="5 6">
    <name type="scientific">Tistrella mobilis</name>
    <dbReference type="NCBI Taxonomy" id="171437"/>
    <lineage>
        <taxon>Bacteria</taxon>
        <taxon>Pseudomonadati</taxon>
        <taxon>Pseudomonadota</taxon>
        <taxon>Alphaproteobacteria</taxon>
        <taxon>Geminicoccales</taxon>
        <taxon>Geminicoccaceae</taxon>
        <taxon>Tistrella</taxon>
    </lineage>
</organism>
<feature type="chain" id="PRO_5017732742" description="OmpH family outer membrane protein" evidence="4">
    <location>
        <begin position="44"/>
        <end position="211"/>
    </location>
</feature>
<dbReference type="GO" id="GO:0050821">
    <property type="term" value="P:protein stabilization"/>
    <property type="evidence" value="ECO:0007669"/>
    <property type="project" value="TreeGrafter"/>
</dbReference>
<evidence type="ECO:0000256" key="1">
    <source>
        <dbReference type="ARBA" id="ARBA00009091"/>
    </source>
</evidence>
<accession>A0A3B9IHS3</accession>
<gene>
    <name evidence="5" type="ORF">DCK97_08325</name>
</gene>
<dbReference type="SMART" id="SM00935">
    <property type="entry name" value="OmpH"/>
    <property type="match status" value="1"/>
</dbReference>
<dbReference type="PANTHER" id="PTHR35089:SF1">
    <property type="entry name" value="CHAPERONE PROTEIN SKP"/>
    <property type="match status" value="1"/>
</dbReference>
<name>A0A3B9IHS3_9PROT</name>
<evidence type="ECO:0000313" key="5">
    <source>
        <dbReference type="EMBL" id="HAE47412.1"/>
    </source>
</evidence>
<feature type="signal peptide" evidence="4">
    <location>
        <begin position="1"/>
        <end position="43"/>
    </location>
</feature>
<evidence type="ECO:0000256" key="4">
    <source>
        <dbReference type="SAM" id="SignalP"/>
    </source>
</evidence>
<dbReference type="InterPro" id="IPR024930">
    <property type="entry name" value="Skp_dom_sf"/>
</dbReference>
<protein>
    <recommendedName>
        <fullName evidence="7">OmpH family outer membrane protein</fullName>
    </recommendedName>
</protein>
<feature type="region of interest" description="Disordered" evidence="3">
    <location>
        <begin position="1"/>
        <end position="20"/>
    </location>
</feature>
<dbReference type="Pfam" id="PF03938">
    <property type="entry name" value="OmpH"/>
    <property type="match status" value="1"/>
</dbReference>
<proteinExistence type="inferred from homology"/>
<dbReference type="SUPFAM" id="SSF111384">
    <property type="entry name" value="OmpH-like"/>
    <property type="match status" value="1"/>
</dbReference>
<keyword evidence="2 4" id="KW-0732">Signal</keyword>
<dbReference type="AlphaFoldDB" id="A0A3B9IHS3"/>
<evidence type="ECO:0000256" key="2">
    <source>
        <dbReference type="ARBA" id="ARBA00022729"/>
    </source>
</evidence>
<dbReference type="GO" id="GO:0005829">
    <property type="term" value="C:cytosol"/>
    <property type="evidence" value="ECO:0007669"/>
    <property type="project" value="TreeGrafter"/>
</dbReference>
<dbReference type="PANTHER" id="PTHR35089">
    <property type="entry name" value="CHAPERONE PROTEIN SKP"/>
    <property type="match status" value="1"/>
</dbReference>
<dbReference type="EMBL" id="DMAI01000127">
    <property type="protein sequence ID" value="HAE47412.1"/>
    <property type="molecule type" value="Genomic_DNA"/>
</dbReference>